<feature type="chain" id="PRO_5013084804" description="SMB domain-containing protein" evidence="2">
    <location>
        <begin position="16"/>
        <end position="215"/>
    </location>
</feature>
<dbReference type="Ensembl" id="ENSCINT00000023947.1">
    <property type="protein sequence ID" value="ENSCINP00000023701.1"/>
    <property type="gene ID" value="ENSCING00000012771.1"/>
</dbReference>
<reference evidence="4" key="2">
    <citation type="journal article" date="2008" name="Genome Biol.">
        <title>Improved genome assembly and evidence-based global gene model set for the chordate Ciona intestinalis: new insight into intron and operon populations.</title>
        <authorList>
            <person name="Satou Y."/>
            <person name="Mineta K."/>
            <person name="Ogasawara M."/>
            <person name="Sasakura Y."/>
            <person name="Shoguchi E."/>
            <person name="Ueno K."/>
            <person name="Yamada L."/>
            <person name="Matsumoto J."/>
            <person name="Wasserscheid J."/>
            <person name="Dewar K."/>
            <person name="Wiley G.B."/>
            <person name="Macmil S.L."/>
            <person name="Roe B.A."/>
            <person name="Zeller R.W."/>
            <person name="Hastings K.E."/>
            <person name="Lemaire P."/>
            <person name="Lindquist E."/>
            <person name="Endo T."/>
            <person name="Hotta K."/>
            <person name="Inaba K."/>
        </authorList>
    </citation>
    <scope>NUCLEOTIDE SEQUENCE [LARGE SCALE GENOMIC DNA]</scope>
    <source>
        <strain evidence="4">wild type</strain>
    </source>
</reference>
<evidence type="ECO:0000313" key="4">
    <source>
        <dbReference type="Ensembl" id="ENSCINP00000023701.1"/>
    </source>
</evidence>
<protein>
    <recommendedName>
        <fullName evidence="3">SMB domain-containing protein</fullName>
    </recommendedName>
</protein>
<reference evidence="4" key="3">
    <citation type="submission" date="2025-08" db="UniProtKB">
        <authorList>
            <consortium name="Ensembl"/>
        </authorList>
    </citation>
    <scope>IDENTIFICATION</scope>
</reference>
<organism evidence="4 5">
    <name type="scientific">Ciona intestinalis</name>
    <name type="common">Transparent sea squirt</name>
    <name type="synonym">Ascidia intestinalis</name>
    <dbReference type="NCBI Taxonomy" id="7719"/>
    <lineage>
        <taxon>Eukaryota</taxon>
        <taxon>Metazoa</taxon>
        <taxon>Chordata</taxon>
        <taxon>Tunicata</taxon>
        <taxon>Ascidiacea</taxon>
        <taxon>Phlebobranchia</taxon>
        <taxon>Cionidae</taxon>
        <taxon>Ciona</taxon>
    </lineage>
</organism>
<evidence type="ECO:0000259" key="3">
    <source>
        <dbReference type="PROSITE" id="PS50958"/>
    </source>
</evidence>
<dbReference type="Gene3D" id="4.10.410.20">
    <property type="match status" value="1"/>
</dbReference>
<feature type="signal peptide" evidence="2">
    <location>
        <begin position="1"/>
        <end position="15"/>
    </location>
</feature>
<name>F6Y1F2_CIOIN</name>
<keyword evidence="5" id="KW-1185">Reference proteome</keyword>
<dbReference type="AlphaFoldDB" id="F6Y1F2"/>
<dbReference type="InterPro" id="IPR001212">
    <property type="entry name" value="Somatomedin_B_dom"/>
</dbReference>
<dbReference type="SUPFAM" id="SSF90188">
    <property type="entry name" value="Somatomedin B domain"/>
    <property type="match status" value="1"/>
</dbReference>
<dbReference type="GeneTree" id="ENSGT00530000063751"/>
<evidence type="ECO:0000256" key="2">
    <source>
        <dbReference type="SAM" id="SignalP"/>
    </source>
</evidence>
<dbReference type="PANTHER" id="PTHR45902:SF1">
    <property type="entry name" value="LATROPHILIN RECEPTOR-LIKE PROTEIN A"/>
    <property type="match status" value="1"/>
</dbReference>
<dbReference type="Pfam" id="PF01033">
    <property type="entry name" value="Somatomedin_B"/>
    <property type="match status" value="1"/>
</dbReference>
<dbReference type="EMBL" id="EAAA01000262">
    <property type="status" value="NOT_ANNOTATED_CDS"/>
    <property type="molecule type" value="Genomic_DNA"/>
</dbReference>
<sequence length="215" mass="23894">GVILLFCALFLCVLASSNDEVTVSPAITQPCRPYDSCQKRCVKKQIALNQQINVTLGHLNCLCDQDCETFGDCCWDYQTECVPRPGGDSSGQPSAEGTPKSTKYAKPSNNAFECVVVDDFSKGSYWMITKCDANWPDDVTRHKCTEITNTNFASKLPVLGSTGWTYRNAFCAQCNYVEDISFWSLKAQCVRSAPDEVLSGDPDMISYYFKHFCST</sequence>
<reference evidence="5" key="1">
    <citation type="journal article" date="2002" name="Science">
        <title>The draft genome of Ciona intestinalis: insights into chordate and vertebrate origins.</title>
        <authorList>
            <person name="Dehal P."/>
            <person name="Satou Y."/>
            <person name="Campbell R.K."/>
            <person name="Chapman J."/>
            <person name="Degnan B."/>
            <person name="De Tomaso A."/>
            <person name="Davidson B."/>
            <person name="Di Gregorio A."/>
            <person name="Gelpke M."/>
            <person name="Goodstein D.M."/>
            <person name="Harafuji N."/>
            <person name="Hastings K.E."/>
            <person name="Ho I."/>
            <person name="Hotta K."/>
            <person name="Huang W."/>
            <person name="Kawashima T."/>
            <person name="Lemaire P."/>
            <person name="Martinez D."/>
            <person name="Meinertzhagen I.A."/>
            <person name="Necula S."/>
            <person name="Nonaka M."/>
            <person name="Putnam N."/>
            <person name="Rash S."/>
            <person name="Saiga H."/>
            <person name="Satake M."/>
            <person name="Terry A."/>
            <person name="Yamada L."/>
            <person name="Wang H.G."/>
            <person name="Awazu S."/>
            <person name="Azumi K."/>
            <person name="Boore J."/>
            <person name="Branno M."/>
            <person name="Chin-Bow S."/>
            <person name="DeSantis R."/>
            <person name="Doyle S."/>
            <person name="Francino P."/>
            <person name="Keys D.N."/>
            <person name="Haga S."/>
            <person name="Hayashi H."/>
            <person name="Hino K."/>
            <person name="Imai K.S."/>
            <person name="Inaba K."/>
            <person name="Kano S."/>
            <person name="Kobayashi K."/>
            <person name="Kobayashi M."/>
            <person name="Lee B.I."/>
            <person name="Makabe K.W."/>
            <person name="Manohar C."/>
            <person name="Matassi G."/>
            <person name="Medina M."/>
            <person name="Mochizuki Y."/>
            <person name="Mount S."/>
            <person name="Morishita T."/>
            <person name="Miura S."/>
            <person name="Nakayama A."/>
            <person name="Nishizaka S."/>
            <person name="Nomoto H."/>
            <person name="Ohta F."/>
            <person name="Oishi K."/>
            <person name="Rigoutsos I."/>
            <person name="Sano M."/>
            <person name="Sasaki A."/>
            <person name="Sasakura Y."/>
            <person name="Shoguchi E."/>
            <person name="Shin-i T."/>
            <person name="Spagnuolo A."/>
            <person name="Stainier D."/>
            <person name="Suzuki M.M."/>
            <person name="Tassy O."/>
            <person name="Takatori N."/>
            <person name="Tokuoka M."/>
            <person name="Yagi K."/>
            <person name="Yoshizaki F."/>
            <person name="Wada S."/>
            <person name="Zhang C."/>
            <person name="Hyatt P.D."/>
            <person name="Larimer F."/>
            <person name="Detter C."/>
            <person name="Doggett N."/>
            <person name="Glavina T."/>
            <person name="Hawkins T."/>
            <person name="Richardson P."/>
            <person name="Lucas S."/>
            <person name="Kohara Y."/>
            <person name="Levine M."/>
            <person name="Satoh N."/>
            <person name="Rokhsar D.S."/>
        </authorList>
    </citation>
    <scope>NUCLEOTIDE SEQUENCE [LARGE SCALE GENOMIC DNA]</scope>
</reference>
<dbReference type="HOGENOM" id="CLU_1285841_0_0_1"/>
<dbReference type="PROSITE" id="PS50958">
    <property type="entry name" value="SMB_2"/>
    <property type="match status" value="1"/>
</dbReference>
<dbReference type="InterPro" id="IPR053231">
    <property type="entry name" value="GPCR_LN-TM7"/>
</dbReference>
<dbReference type="PROSITE" id="PS00524">
    <property type="entry name" value="SMB_1"/>
    <property type="match status" value="1"/>
</dbReference>
<keyword evidence="2" id="KW-0732">Signal</keyword>
<accession>F6Y1F2</accession>
<dbReference type="InParanoid" id="F6Y1F2"/>
<reference evidence="4" key="4">
    <citation type="submission" date="2025-09" db="UniProtKB">
        <authorList>
            <consortium name="Ensembl"/>
        </authorList>
    </citation>
    <scope>IDENTIFICATION</scope>
</reference>
<feature type="domain" description="SMB" evidence="3">
    <location>
        <begin position="33"/>
        <end position="86"/>
    </location>
</feature>
<dbReference type="PANTHER" id="PTHR45902">
    <property type="entry name" value="LATROPHILIN RECEPTOR-LIKE PROTEIN A"/>
    <property type="match status" value="1"/>
</dbReference>
<proteinExistence type="predicted"/>
<dbReference type="SMART" id="SM00201">
    <property type="entry name" value="SO"/>
    <property type="match status" value="1"/>
</dbReference>
<evidence type="ECO:0000256" key="1">
    <source>
        <dbReference type="ARBA" id="ARBA00023157"/>
    </source>
</evidence>
<dbReference type="Proteomes" id="UP000008144">
    <property type="component" value="Chromosome 1"/>
</dbReference>
<keyword evidence="1" id="KW-1015">Disulfide bond</keyword>
<dbReference type="InterPro" id="IPR036024">
    <property type="entry name" value="Somatomedin_B-like_dom_sf"/>
</dbReference>
<evidence type="ECO:0000313" key="5">
    <source>
        <dbReference type="Proteomes" id="UP000008144"/>
    </source>
</evidence>